<organism evidence="1 2">
    <name type="scientific">Saccharothrix espanaensis (strain ATCC 51144 / DSM 44229 / JCM 9112 / NBRC 15066 / NRRL 15764)</name>
    <dbReference type="NCBI Taxonomy" id="1179773"/>
    <lineage>
        <taxon>Bacteria</taxon>
        <taxon>Bacillati</taxon>
        <taxon>Actinomycetota</taxon>
        <taxon>Actinomycetes</taxon>
        <taxon>Pseudonocardiales</taxon>
        <taxon>Pseudonocardiaceae</taxon>
        <taxon>Saccharothrix</taxon>
    </lineage>
</organism>
<keyword evidence="2" id="KW-1185">Reference proteome</keyword>
<protein>
    <submittedName>
        <fullName evidence="1">Uncharacterized protein</fullName>
    </submittedName>
</protein>
<dbReference type="EMBL" id="HE804045">
    <property type="protein sequence ID" value="CCH29365.1"/>
    <property type="molecule type" value="Genomic_DNA"/>
</dbReference>
<proteinExistence type="predicted"/>
<sequence length="302" mass="33818">MDTPDLATRTGPELRAVFGLLVTADSAQIRTRLTKSLAELAARLPDDLSFAVSTALALPEDKRTQFYGERVDLVASHLQRDGRTATRHIDNGLRVLAELAIADATGATPDVRLPVTPWQTTELRTWVVLEREAPEIYEMRRVITTEKELHALRLEVSVPVPSDWKASSAVNDPEIVVLSGGTLRTRLNYSSTRVVFDLELAEPLTELREHEFFVRYRFSGVREMGPFYTCTPSFPCRSFDLHIRFDEKQPASSIWKIDGLRMSEVEDDAAPREPIGADGAGEVNVQFQGLTPNLSYGVVWQH</sequence>
<dbReference type="AlphaFoldDB" id="K0JQ15"/>
<evidence type="ECO:0000313" key="2">
    <source>
        <dbReference type="Proteomes" id="UP000006281"/>
    </source>
</evidence>
<dbReference type="STRING" id="1179773.BN6_20430"/>
<evidence type="ECO:0000313" key="1">
    <source>
        <dbReference type="EMBL" id="CCH29365.1"/>
    </source>
</evidence>
<reference evidence="1 2" key="1">
    <citation type="journal article" date="2012" name="BMC Genomics">
        <title>Complete genome sequence of Saccharothrix espanaensis DSM 44229T and comparison to the other completely sequenced Pseudonocardiaceae.</title>
        <authorList>
            <person name="Strobel T."/>
            <person name="Al-Dilaimi A."/>
            <person name="Blom J."/>
            <person name="Gessner A."/>
            <person name="Kalinowski J."/>
            <person name="Luzhetska M."/>
            <person name="Puhler A."/>
            <person name="Szczepanowski R."/>
            <person name="Bechthold A."/>
            <person name="Ruckert C."/>
        </authorList>
    </citation>
    <scope>NUCLEOTIDE SEQUENCE [LARGE SCALE GENOMIC DNA]</scope>
    <source>
        <strain evidence="2">ATCC 51144 / DSM 44229 / JCM 9112 / NBRC 15066 / NRRL 15764</strain>
    </source>
</reference>
<dbReference type="HOGENOM" id="CLU_051322_0_0_11"/>
<gene>
    <name evidence="1" type="ordered locus">BN6_20430</name>
</gene>
<dbReference type="KEGG" id="sesp:BN6_20430"/>
<dbReference type="Proteomes" id="UP000006281">
    <property type="component" value="Chromosome"/>
</dbReference>
<name>K0JQ15_SACES</name>
<dbReference type="PATRIC" id="fig|1179773.3.peg.2045"/>
<accession>K0JQ15</accession>